<dbReference type="RefSeq" id="WP_071069144.1">
    <property type="nucleotide sequence ID" value="NZ_CP017754.1"/>
</dbReference>
<evidence type="ECO:0000313" key="2">
    <source>
        <dbReference type="Proteomes" id="UP000177515"/>
    </source>
</evidence>
<protein>
    <recommendedName>
        <fullName evidence="3">Transposase</fullName>
    </recommendedName>
</protein>
<reference evidence="1 2" key="1">
    <citation type="submission" date="2016-10" db="EMBL/GenBank/DDBJ databases">
        <title>Complete genome sequences of three Cupriavidus strains isolated from various Malaysian environments.</title>
        <authorList>
            <person name="Abdullah A.A.-A."/>
            <person name="Shafie N.A.H."/>
            <person name="Lau N.S."/>
        </authorList>
    </citation>
    <scope>NUCLEOTIDE SEQUENCE [LARGE SCALE GENOMIC DNA]</scope>
    <source>
        <strain evidence="1 2">USMAA1020</strain>
    </source>
</reference>
<gene>
    <name evidence="1" type="ORF">BKK80_09085</name>
</gene>
<sequence>MDYIERELDWRRLRAASRYLTQNPPVHLLVKWFMGLKTEDLQAATTPADEATRRSNFLEAFRSAGGLLS</sequence>
<name>A0A1D9I1Y7_9BURK</name>
<dbReference type="Proteomes" id="UP000177515">
    <property type="component" value="Chromosome 1"/>
</dbReference>
<proteinExistence type="predicted"/>
<keyword evidence="2" id="KW-1185">Reference proteome</keyword>
<accession>A0A1D9I1Y7</accession>
<evidence type="ECO:0008006" key="3">
    <source>
        <dbReference type="Google" id="ProtNLM"/>
    </source>
</evidence>
<dbReference type="EMBL" id="CP017754">
    <property type="protein sequence ID" value="AOZ05965.1"/>
    <property type="molecule type" value="Genomic_DNA"/>
</dbReference>
<evidence type="ECO:0000313" key="1">
    <source>
        <dbReference type="EMBL" id="AOZ05965.1"/>
    </source>
</evidence>
<organism evidence="1 2">
    <name type="scientific">Cupriavidus malaysiensis</name>
    <dbReference type="NCBI Taxonomy" id="367825"/>
    <lineage>
        <taxon>Bacteria</taxon>
        <taxon>Pseudomonadati</taxon>
        <taxon>Pseudomonadota</taxon>
        <taxon>Betaproteobacteria</taxon>
        <taxon>Burkholderiales</taxon>
        <taxon>Burkholderiaceae</taxon>
        <taxon>Cupriavidus</taxon>
    </lineage>
</organism>